<proteinExistence type="predicted"/>
<dbReference type="AlphaFoldDB" id="A0AAV4ZB28"/>
<reference evidence="1" key="1">
    <citation type="journal article" date="2016" name="Front. Microbiol.">
        <title>Genome Sequence of the Piezophilic, Mesophilic Sulfate-Reducing Bacterium Desulfovibrio indicus J2T.</title>
        <authorList>
            <person name="Cao J."/>
            <person name="Maignien L."/>
            <person name="Shao Z."/>
            <person name="Alain K."/>
            <person name="Jebbar M."/>
        </authorList>
    </citation>
    <scope>NUCLEOTIDE SEQUENCE</scope>
    <source>
        <strain evidence="1">DSM 21893</strain>
    </source>
</reference>
<reference evidence="1" key="2">
    <citation type="submission" date="2021-08" db="EMBL/GenBank/DDBJ databases">
        <authorList>
            <person name="Tani A."/>
            <person name="Ola A."/>
            <person name="Ogura Y."/>
            <person name="Katsura K."/>
            <person name="Hayashi T."/>
        </authorList>
    </citation>
    <scope>NUCLEOTIDE SEQUENCE</scope>
    <source>
        <strain evidence="1">DSM 21893</strain>
    </source>
</reference>
<organism evidence="1 2">
    <name type="scientific">Methylobacterium bullatum</name>
    <dbReference type="NCBI Taxonomy" id="570505"/>
    <lineage>
        <taxon>Bacteria</taxon>
        <taxon>Pseudomonadati</taxon>
        <taxon>Pseudomonadota</taxon>
        <taxon>Alphaproteobacteria</taxon>
        <taxon>Hyphomicrobiales</taxon>
        <taxon>Methylobacteriaceae</taxon>
        <taxon>Methylobacterium</taxon>
    </lineage>
</organism>
<gene>
    <name evidence="1" type="ORF">OICFNHDK_3812</name>
</gene>
<dbReference type="EMBL" id="BPQF01000019">
    <property type="protein sequence ID" value="GJD41329.1"/>
    <property type="molecule type" value="Genomic_DNA"/>
</dbReference>
<sequence>MPPLTDKAASFARTETEEGTVGDVPEMVERVARAIWDAENSVDGDTIGTMIHASDVVQVHGDDKGIPAAMEVCRTIARAAIAAMREPTDEMRYAGWFNRLKFRGETDEAAARMAIEKVRDHRQSWEDLSSYRTSIDAALGNAEVAR</sequence>
<name>A0AAV4ZB28_9HYPH</name>
<evidence type="ECO:0000313" key="1">
    <source>
        <dbReference type="EMBL" id="GJD41329.1"/>
    </source>
</evidence>
<accession>A0AAV4ZB28</accession>
<dbReference type="Proteomes" id="UP001055307">
    <property type="component" value="Unassembled WGS sequence"/>
</dbReference>
<evidence type="ECO:0008006" key="3">
    <source>
        <dbReference type="Google" id="ProtNLM"/>
    </source>
</evidence>
<keyword evidence="2" id="KW-1185">Reference proteome</keyword>
<evidence type="ECO:0000313" key="2">
    <source>
        <dbReference type="Proteomes" id="UP001055307"/>
    </source>
</evidence>
<protein>
    <recommendedName>
        <fullName evidence="3">KfrA N-terminal DNA-binding domain-containing protein</fullName>
    </recommendedName>
</protein>
<comment type="caution">
    <text evidence="1">The sequence shown here is derived from an EMBL/GenBank/DDBJ whole genome shotgun (WGS) entry which is preliminary data.</text>
</comment>